<name>A0A1V0A4M9_9ACTN</name>
<keyword evidence="3" id="KW-1185">Reference proteome</keyword>
<evidence type="ECO:0000256" key="1">
    <source>
        <dbReference type="SAM" id="MobiDB-lite"/>
    </source>
</evidence>
<dbReference type="Proteomes" id="UP000190797">
    <property type="component" value="Chromosome"/>
</dbReference>
<feature type="compositionally biased region" description="Low complexity" evidence="1">
    <location>
        <begin position="76"/>
        <end position="91"/>
    </location>
</feature>
<evidence type="ECO:0000313" key="2">
    <source>
        <dbReference type="EMBL" id="AQZ65153.1"/>
    </source>
</evidence>
<feature type="region of interest" description="Disordered" evidence="1">
    <location>
        <begin position="28"/>
        <end position="91"/>
    </location>
</feature>
<protein>
    <submittedName>
        <fullName evidence="2">Uncharacterized protein</fullName>
    </submittedName>
</protein>
<reference evidence="3" key="1">
    <citation type="journal article" date="2017" name="Med. Chem. Commun.">
        <title>Nonomuraea sp. ATCC 55076 harbours the largest actinomycete chromosome to date and the kistamicin biosynthetic gene cluster.</title>
        <authorList>
            <person name="Nazari B."/>
            <person name="Forneris C.C."/>
            <person name="Gibson M.I."/>
            <person name="Moon K."/>
            <person name="Schramma K.R."/>
            <person name="Seyedsayamdost M.R."/>
        </authorList>
    </citation>
    <scope>NUCLEOTIDE SEQUENCE [LARGE SCALE GENOMIC DNA]</scope>
    <source>
        <strain evidence="3">ATCC 55076</strain>
    </source>
</reference>
<sequence length="120" mass="12320">MPAAWTRPSQAYRKESVLVLGGAVSPVADRAIPPARTSAPSRRSGTRLDSHSAAANSAQDTRYQPSSPAPTPMGPATILSRTAARAARTPTRASVLRLTGGSVARRGLPGAVVAVVVRAP</sequence>
<dbReference type="EMBL" id="CP017717">
    <property type="protein sequence ID" value="AQZ65153.1"/>
    <property type="molecule type" value="Genomic_DNA"/>
</dbReference>
<organism evidence="2 3">
    <name type="scientific">[Actinomadura] parvosata subsp. kistnae</name>
    <dbReference type="NCBI Taxonomy" id="1909395"/>
    <lineage>
        <taxon>Bacteria</taxon>
        <taxon>Bacillati</taxon>
        <taxon>Actinomycetota</taxon>
        <taxon>Actinomycetes</taxon>
        <taxon>Streptosporangiales</taxon>
        <taxon>Streptosporangiaceae</taxon>
        <taxon>Nonomuraea</taxon>
    </lineage>
</organism>
<proteinExistence type="predicted"/>
<gene>
    <name evidence="2" type="ORF">BKM31_30230</name>
</gene>
<accession>A0A1V0A4M9</accession>
<evidence type="ECO:0000313" key="3">
    <source>
        <dbReference type="Proteomes" id="UP000190797"/>
    </source>
</evidence>
<dbReference type="KEGG" id="noa:BKM31_30230"/>
<dbReference type="AlphaFoldDB" id="A0A1V0A4M9"/>
<feature type="compositionally biased region" description="Polar residues" evidence="1">
    <location>
        <begin position="53"/>
        <end position="66"/>
    </location>
</feature>